<dbReference type="SUPFAM" id="SSF55120">
    <property type="entry name" value="Pseudouridine synthase"/>
    <property type="match status" value="1"/>
</dbReference>
<dbReference type="PANTHER" id="PTHR13767">
    <property type="entry name" value="TRNA-PSEUDOURIDINE SYNTHASE"/>
    <property type="match status" value="1"/>
</dbReference>
<keyword evidence="9" id="KW-1185">Reference proteome</keyword>
<name>A0A6A7B850_9PLEO</name>
<comment type="catalytic activity">
    <reaction evidence="1">
        <text>a uridine in mRNA = a pseudouridine in mRNA</text>
        <dbReference type="Rhea" id="RHEA:56644"/>
        <dbReference type="Rhea" id="RHEA-COMP:14658"/>
        <dbReference type="Rhea" id="RHEA-COMP:14659"/>
        <dbReference type="ChEBI" id="CHEBI:65314"/>
        <dbReference type="ChEBI" id="CHEBI:65315"/>
    </reaction>
</comment>
<dbReference type="InterPro" id="IPR002501">
    <property type="entry name" value="PsdUridine_synth_N"/>
</dbReference>
<evidence type="ECO:0000256" key="4">
    <source>
        <dbReference type="ARBA" id="ARBA00022694"/>
    </source>
</evidence>
<proteinExistence type="inferred from homology"/>
<evidence type="ECO:0000259" key="7">
    <source>
        <dbReference type="Pfam" id="PF01509"/>
    </source>
</evidence>
<keyword evidence="4" id="KW-0819">tRNA processing</keyword>
<evidence type="ECO:0000256" key="5">
    <source>
        <dbReference type="ARBA" id="ARBA00023235"/>
    </source>
</evidence>
<accession>A0A6A7B850</accession>
<dbReference type="Pfam" id="PF01509">
    <property type="entry name" value="TruB_N"/>
    <property type="match status" value="1"/>
</dbReference>
<sequence>MEQEEEPVLEGIFAVAKPANISSADVLDKLQTCFAPSQTFARLLQSQPRRPSKSNDQVFKLGHGGTLDPLAAGVLIVGIGRGTKHLQQYLACKKTYETVVLFGASTDTYDCTGQVTDRVAFDHIVKEAVESQLAHFKGTIQQTPPLYSALKVNGRKACDYARQGEELPRQLESREMYVDECKLLDWYPPGQHKYPWPGEDSPAPAPAVRVLLTVSSGFYVRSFAHDLGIACQSRSHMTALVRTQQANFALKNSDESEGLTDTITYEDLDAGEDVWGLILRRQLQTWCLANPERKGHVNGREQSTKIKIAHEKERRPKQRFRGGWMAETKAERVQQQGGRYKGKWGTKLADGMSIGRTTDGIHGEKRSGEPGVPEPKYPGCT</sequence>
<evidence type="ECO:0000256" key="3">
    <source>
        <dbReference type="ARBA" id="ARBA00012787"/>
    </source>
</evidence>
<dbReference type="HAMAP" id="MF_01080">
    <property type="entry name" value="TruB_bact"/>
    <property type="match status" value="1"/>
</dbReference>
<protein>
    <recommendedName>
        <fullName evidence="3">tRNA pseudouridine(55) synthase</fullName>
        <ecNumber evidence="3">5.4.99.25</ecNumber>
    </recommendedName>
</protein>
<dbReference type="EMBL" id="MU006306">
    <property type="protein sequence ID" value="KAF2850549.1"/>
    <property type="molecule type" value="Genomic_DNA"/>
</dbReference>
<dbReference type="GO" id="GO:1990481">
    <property type="term" value="P:mRNA pseudouridine synthesis"/>
    <property type="evidence" value="ECO:0007669"/>
    <property type="project" value="TreeGrafter"/>
</dbReference>
<comment type="similarity">
    <text evidence="2">Belongs to the pseudouridine synthase TruB family.</text>
</comment>
<evidence type="ECO:0000256" key="1">
    <source>
        <dbReference type="ARBA" id="ARBA00001166"/>
    </source>
</evidence>
<gene>
    <name evidence="8" type="ORF">T440DRAFT_479239</name>
</gene>
<dbReference type="InterPro" id="IPR020103">
    <property type="entry name" value="PsdUridine_synth_cat_dom_sf"/>
</dbReference>
<dbReference type="EC" id="5.4.99.25" evidence="3"/>
<dbReference type="PANTHER" id="PTHR13767:SF2">
    <property type="entry name" value="PSEUDOURIDYLATE SYNTHASE TRUB1"/>
    <property type="match status" value="1"/>
</dbReference>
<feature type="compositionally biased region" description="Pro residues" evidence="6">
    <location>
        <begin position="372"/>
        <end position="381"/>
    </location>
</feature>
<dbReference type="GO" id="GO:0005634">
    <property type="term" value="C:nucleus"/>
    <property type="evidence" value="ECO:0007669"/>
    <property type="project" value="TreeGrafter"/>
</dbReference>
<dbReference type="GO" id="GO:0006400">
    <property type="term" value="P:tRNA modification"/>
    <property type="evidence" value="ECO:0007669"/>
    <property type="project" value="TreeGrafter"/>
</dbReference>
<evidence type="ECO:0000313" key="8">
    <source>
        <dbReference type="EMBL" id="KAF2850549.1"/>
    </source>
</evidence>
<dbReference type="Proteomes" id="UP000799423">
    <property type="component" value="Unassembled WGS sequence"/>
</dbReference>
<dbReference type="GO" id="GO:0003723">
    <property type="term" value="F:RNA binding"/>
    <property type="evidence" value="ECO:0007669"/>
    <property type="project" value="InterPro"/>
</dbReference>
<evidence type="ECO:0000256" key="2">
    <source>
        <dbReference type="ARBA" id="ARBA00008999"/>
    </source>
</evidence>
<organism evidence="8 9">
    <name type="scientific">Plenodomus tracheiphilus IPT5</name>
    <dbReference type="NCBI Taxonomy" id="1408161"/>
    <lineage>
        <taxon>Eukaryota</taxon>
        <taxon>Fungi</taxon>
        <taxon>Dikarya</taxon>
        <taxon>Ascomycota</taxon>
        <taxon>Pezizomycotina</taxon>
        <taxon>Dothideomycetes</taxon>
        <taxon>Pleosporomycetidae</taxon>
        <taxon>Pleosporales</taxon>
        <taxon>Pleosporineae</taxon>
        <taxon>Leptosphaeriaceae</taxon>
        <taxon>Plenodomus</taxon>
    </lineage>
</organism>
<keyword evidence="5" id="KW-0413">Isomerase</keyword>
<dbReference type="GO" id="GO:0160148">
    <property type="term" value="F:tRNA pseudouridine(55) synthase activity"/>
    <property type="evidence" value="ECO:0007669"/>
    <property type="project" value="UniProtKB-EC"/>
</dbReference>
<feature type="compositionally biased region" description="Basic and acidic residues" evidence="6">
    <location>
        <begin position="359"/>
        <end position="368"/>
    </location>
</feature>
<feature type="domain" description="Pseudouridine synthase II N-terminal" evidence="7">
    <location>
        <begin position="58"/>
        <end position="189"/>
    </location>
</feature>
<evidence type="ECO:0000256" key="6">
    <source>
        <dbReference type="SAM" id="MobiDB-lite"/>
    </source>
</evidence>
<evidence type="ECO:0000313" key="9">
    <source>
        <dbReference type="Proteomes" id="UP000799423"/>
    </source>
</evidence>
<feature type="region of interest" description="Disordered" evidence="6">
    <location>
        <begin position="333"/>
        <end position="381"/>
    </location>
</feature>
<dbReference type="OrthoDB" id="9995526at2759"/>
<dbReference type="Gene3D" id="3.30.2350.10">
    <property type="entry name" value="Pseudouridine synthase"/>
    <property type="match status" value="1"/>
</dbReference>
<dbReference type="NCBIfam" id="TIGR00431">
    <property type="entry name" value="TruB"/>
    <property type="match status" value="1"/>
</dbReference>
<dbReference type="AlphaFoldDB" id="A0A6A7B850"/>
<reference evidence="8" key="1">
    <citation type="submission" date="2020-01" db="EMBL/GenBank/DDBJ databases">
        <authorList>
            <consortium name="DOE Joint Genome Institute"/>
            <person name="Haridas S."/>
            <person name="Albert R."/>
            <person name="Binder M."/>
            <person name="Bloem J."/>
            <person name="Labutti K."/>
            <person name="Salamov A."/>
            <person name="Andreopoulos B."/>
            <person name="Baker S.E."/>
            <person name="Barry K."/>
            <person name="Bills G."/>
            <person name="Bluhm B.H."/>
            <person name="Cannon C."/>
            <person name="Castanera R."/>
            <person name="Culley D.E."/>
            <person name="Daum C."/>
            <person name="Ezra D."/>
            <person name="Gonzalez J.B."/>
            <person name="Henrissat B."/>
            <person name="Kuo A."/>
            <person name="Liang C."/>
            <person name="Lipzen A."/>
            <person name="Lutzoni F."/>
            <person name="Magnuson J."/>
            <person name="Mondo S."/>
            <person name="Nolan M."/>
            <person name="Ohm R."/>
            <person name="Pangilinan J."/>
            <person name="Park H.-J."/>
            <person name="Ramirez L."/>
            <person name="Alfaro M."/>
            <person name="Sun H."/>
            <person name="Tritt A."/>
            <person name="Yoshinaga Y."/>
            <person name="Zwiers L.-H."/>
            <person name="Turgeon B.G."/>
            <person name="Goodwin S.B."/>
            <person name="Spatafora J.W."/>
            <person name="Crous P.W."/>
            <person name="Grigoriev I.V."/>
        </authorList>
    </citation>
    <scope>NUCLEOTIDE SEQUENCE</scope>
    <source>
        <strain evidence="8">IPT5</strain>
    </source>
</reference>
<dbReference type="InterPro" id="IPR014780">
    <property type="entry name" value="tRNA_psdUridine_synth_TruB"/>
</dbReference>